<name>A0A6A4GXQ4_9AGAR</name>
<dbReference type="Proteomes" id="UP000799118">
    <property type="component" value="Unassembled WGS sequence"/>
</dbReference>
<dbReference type="AlphaFoldDB" id="A0A6A4GXQ4"/>
<sequence length="147" mass="16233">MTKSKNVIILNSPKDLPNWKFTVRTALQAKGLWDVVASQAVPPSTSVKAVKALEAKQQQVMNVIVECIGENQLAHIHNLPCDPHLAFNHLVEANSDQGIDAISNLWDTFHTLCLTSNLTMADHVGAFHDVADCLEHEFDDKPFPSSH</sequence>
<protein>
    <recommendedName>
        <fullName evidence="3">DUF4219 domain-containing protein</fullName>
    </recommendedName>
</protein>
<dbReference type="OrthoDB" id="3051833at2759"/>
<evidence type="ECO:0008006" key="3">
    <source>
        <dbReference type="Google" id="ProtNLM"/>
    </source>
</evidence>
<proteinExistence type="predicted"/>
<organism evidence="1 2">
    <name type="scientific">Gymnopus androsaceus JB14</name>
    <dbReference type="NCBI Taxonomy" id="1447944"/>
    <lineage>
        <taxon>Eukaryota</taxon>
        <taxon>Fungi</taxon>
        <taxon>Dikarya</taxon>
        <taxon>Basidiomycota</taxon>
        <taxon>Agaricomycotina</taxon>
        <taxon>Agaricomycetes</taxon>
        <taxon>Agaricomycetidae</taxon>
        <taxon>Agaricales</taxon>
        <taxon>Marasmiineae</taxon>
        <taxon>Omphalotaceae</taxon>
        <taxon>Gymnopus</taxon>
    </lineage>
</organism>
<keyword evidence="2" id="KW-1185">Reference proteome</keyword>
<evidence type="ECO:0000313" key="2">
    <source>
        <dbReference type="Proteomes" id="UP000799118"/>
    </source>
</evidence>
<evidence type="ECO:0000313" key="1">
    <source>
        <dbReference type="EMBL" id="KAE9389815.1"/>
    </source>
</evidence>
<reference evidence="1" key="1">
    <citation type="journal article" date="2019" name="Environ. Microbiol.">
        <title>Fungal ecological strategies reflected in gene transcription - a case study of two litter decomposers.</title>
        <authorList>
            <person name="Barbi F."/>
            <person name="Kohler A."/>
            <person name="Barry K."/>
            <person name="Baskaran P."/>
            <person name="Daum C."/>
            <person name="Fauchery L."/>
            <person name="Ihrmark K."/>
            <person name="Kuo A."/>
            <person name="LaButti K."/>
            <person name="Lipzen A."/>
            <person name="Morin E."/>
            <person name="Grigoriev I.V."/>
            <person name="Henrissat B."/>
            <person name="Lindahl B."/>
            <person name="Martin F."/>
        </authorList>
    </citation>
    <scope>NUCLEOTIDE SEQUENCE</scope>
    <source>
        <strain evidence="1">JB14</strain>
    </source>
</reference>
<dbReference type="EMBL" id="ML769682">
    <property type="protein sequence ID" value="KAE9389815.1"/>
    <property type="molecule type" value="Genomic_DNA"/>
</dbReference>
<gene>
    <name evidence="1" type="ORF">BT96DRAFT_1002912</name>
</gene>
<accession>A0A6A4GXQ4</accession>